<dbReference type="InterPro" id="IPR036465">
    <property type="entry name" value="vWFA_dom_sf"/>
</dbReference>
<name>A0A917ZKE8_9ACTN</name>
<dbReference type="CDD" id="cd00198">
    <property type="entry name" value="vWFA"/>
    <property type="match status" value="1"/>
</dbReference>
<dbReference type="Proteomes" id="UP000641932">
    <property type="component" value="Unassembled WGS sequence"/>
</dbReference>
<dbReference type="Gene3D" id="3.40.50.1460">
    <property type="match status" value="1"/>
</dbReference>
<evidence type="ECO:0000256" key="1">
    <source>
        <dbReference type="SAM" id="MobiDB-lite"/>
    </source>
</evidence>
<dbReference type="InterPro" id="IPR002035">
    <property type="entry name" value="VWF_A"/>
</dbReference>
<evidence type="ECO:0000259" key="2">
    <source>
        <dbReference type="PROSITE" id="PS50234"/>
    </source>
</evidence>
<feature type="domain" description="VWFA" evidence="2">
    <location>
        <begin position="833"/>
        <end position="1002"/>
    </location>
</feature>
<dbReference type="Pfam" id="PF13519">
    <property type="entry name" value="VWA_2"/>
    <property type="match status" value="1"/>
</dbReference>
<evidence type="ECO:0000313" key="4">
    <source>
        <dbReference type="Proteomes" id="UP000641932"/>
    </source>
</evidence>
<dbReference type="NCBIfam" id="NF047832">
    <property type="entry name" value="caspase_w_EACC1"/>
    <property type="match status" value="1"/>
</dbReference>
<feature type="compositionally biased region" description="Low complexity" evidence="1">
    <location>
        <begin position="485"/>
        <end position="508"/>
    </location>
</feature>
<dbReference type="AlphaFoldDB" id="A0A917ZKE8"/>
<dbReference type="SUPFAM" id="SSF53300">
    <property type="entry name" value="vWA-like"/>
    <property type="match status" value="1"/>
</dbReference>
<keyword evidence="4" id="KW-1185">Reference proteome</keyword>
<dbReference type="PROSITE" id="PS50234">
    <property type="entry name" value="VWFA"/>
    <property type="match status" value="1"/>
</dbReference>
<organism evidence="3 4">
    <name type="scientific">Wenjunlia tyrosinilytica</name>
    <dbReference type="NCBI Taxonomy" id="1544741"/>
    <lineage>
        <taxon>Bacteria</taxon>
        <taxon>Bacillati</taxon>
        <taxon>Actinomycetota</taxon>
        <taxon>Actinomycetes</taxon>
        <taxon>Kitasatosporales</taxon>
        <taxon>Streptomycetaceae</taxon>
        <taxon>Wenjunlia</taxon>
    </lineage>
</organism>
<dbReference type="Gene3D" id="3.40.50.410">
    <property type="entry name" value="von Willebrand factor, type A domain"/>
    <property type="match status" value="1"/>
</dbReference>
<sequence>MSAPAGGGRRAVAVLIGVSGYARAANEFSRIPAVEQNIKKLEKVLKDPGSGVCSSGKVKTVHNPEHAGVVWERIDAAAARAEDVLLCYYSGHARVDDRYDKLYLSLSDCTPDNLFVNGLAVEDLLKRLEEIRHQCAPLHIVLVLDCCYSGQAVLEAGTEAARAHYWVLASTSATREVSCEPSGEDGCTPFTREFAAVLSDGVPHAPRVTMGALCGRLEDTMRQQRTEVFDPWLIHYKAGPEVVVSHARDVPGDGVSASESPQPALLASLGSRLQALWRLPGVQALPAGILGAATAAKQQLLDGTVPLWRRCVAWLAVVAALGGLAAGVQYGFAGSDTSCPPPLELRVLTSPEIRGAVRTAATAYEESDANQRALRRGDGHASAPDGCRAVHLTVFDAPSDKVGDAFARADTWSGSRVSEDGTDSGDPVGAPPEDGAGVDPADPTDAFDSVHPSNPDTTGQTASGTTSFGSAGATAGGSSAGTAGGTSVATAGGSSAGTGTSAATPGGSADSAKHFIPLNDVGPQPDIWIPDTSAEVALAREATSGSPVVRLGTGTPVAYSPLVLGLPSRTAVQLPGVSVEITWNDLLKAVSGLPDPPRLLRPSPTTSGAGLLHTVGRYLAGDGSLPDTGADTSGGLDTVLAPDVVAAIEQKLSASGFPSGDSTELLDRVAHRAAARPGRRIENLEALVSEKALVDFNRAAEGAPGTGDGGDRCSGFRAAESLTAYYLKGVPALDHPFVPVSWTGADEDRVQRSDAVNRFRAWLLGKDGQSQLAAADYRKARTGGVPPLADHDSALGCSHSGAQPSIPIHAADLTARRLRAVIGAYDKARAPSRVLILLDVSPSMREGRKKAEAEAVVARALEVLGPEDTFGVWAYPKSDTQRTGHRELVPLGTGVKQAREGLRAVEKAELGRTTGTAMYEVLTKALDTMRHAPGKERTEQAILLVTDGGDDREPGDKGQATAAHRFFNRLKDDSAATVPFVVVDVGRPGCGAYELDIISGSSQCLPAKGDVAKELAGKLAVVDTPDPADGRTP</sequence>
<evidence type="ECO:0000313" key="3">
    <source>
        <dbReference type="EMBL" id="GGO85225.1"/>
    </source>
</evidence>
<dbReference type="SMART" id="SM00327">
    <property type="entry name" value="VWA"/>
    <property type="match status" value="1"/>
</dbReference>
<reference evidence="3" key="2">
    <citation type="submission" date="2020-09" db="EMBL/GenBank/DDBJ databases">
        <authorList>
            <person name="Sun Q."/>
            <person name="Zhou Y."/>
        </authorList>
    </citation>
    <scope>NUCLEOTIDE SEQUENCE</scope>
    <source>
        <strain evidence="3">CGMCC 4.7201</strain>
    </source>
</reference>
<protein>
    <recommendedName>
        <fullName evidence="2">VWFA domain-containing protein</fullName>
    </recommendedName>
</protein>
<feature type="region of interest" description="Disordered" evidence="1">
    <location>
        <begin position="360"/>
        <end position="384"/>
    </location>
</feature>
<dbReference type="EMBL" id="BMMS01000006">
    <property type="protein sequence ID" value="GGO85225.1"/>
    <property type="molecule type" value="Genomic_DNA"/>
</dbReference>
<reference evidence="3" key="1">
    <citation type="journal article" date="2014" name="Int. J. Syst. Evol. Microbiol.">
        <title>Complete genome sequence of Corynebacterium casei LMG S-19264T (=DSM 44701T), isolated from a smear-ripened cheese.</title>
        <authorList>
            <consortium name="US DOE Joint Genome Institute (JGI-PGF)"/>
            <person name="Walter F."/>
            <person name="Albersmeier A."/>
            <person name="Kalinowski J."/>
            <person name="Ruckert C."/>
        </authorList>
    </citation>
    <scope>NUCLEOTIDE SEQUENCE</scope>
    <source>
        <strain evidence="3">CGMCC 4.7201</strain>
    </source>
</reference>
<proteinExistence type="predicted"/>
<feature type="compositionally biased region" description="Low complexity" evidence="1">
    <location>
        <begin position="457"/>
        <end position="473"/>
    </location>
</feature>
<feature type="compositionally biased region" description="Gly residues" evidence="1">
    <location>
        <begin position="474"/>
        <end position="484"/>
    </location>
</feature>
<comment type="caution">
    <text evidence="3">The sequence shown here is derived from an EMBL/GenBank/DDBJ whole genome shotgun (WGS) entry which is preliminary data.</text>
</comment>
<dbReference type="RefSeq" id="WP_189131053.1">
    <property type="nucleotide sequence ID" value="NZ_BMMS01000006.1"/>
</dbReference>
<accession>A0A917ZKE8</accession>
<gene>
    <name evidence="3" type="ORF">GCM10012280_18520</name>
</gene>
<feature type="region of interest" description="Disordered" evidence="1">
    <location>
        <begin position="412"/>
        <end position="508"/>
    </location>
</feature>